<gene>
    <name evidence="6" type="ORF">RHGRI_037763</name>
</gene>
<name>A0AAV6HVP1_9ERIC</name>
<dbReference type="FunFam" id="2.60.120.330:FF:000079">
    <property type="entry name" value="Protein SRG1"/>
    <property type="match status" value="1"/>
</dbReference>
<feature type="domain" description="Fe2OG dioxygenase" evidence="5">
    <location>
        <begin position="204"/>
        <end position="275"/>
    </location>
</feature>
<dbReference type="Pfam" id="PF03171">
    <property type="entry name" value="2OG-FeII_Oxy"/>
    <property type="match status" value="1"/>
</dbReference>
<dbReference type="InterPro" id="IPR027443">
    <property type="entry name" value="IPNS-like_sf"/>
</dbReference>
<dbReference type="SUPFAM" id="SSF51197">
    <property type="entry name" value="Clavaminate synthase-like"/>
    <property type="match status" value="1"/>
</dbReference>
<dbReference type="GO" id="GO:0046872">
    <property type="term" value="F:metal ion binding"/>
    <property type="evidence" value="ECO:0007669"/>
    <property type="project" value="UniProtKB-KW"/>
</dbReference>
<dbReference type="Proteomes" id="UP000823749">
    <property type="component" value="Chromosome 13"/>
</dbReference>
<organism evidence="6 7">
    <name type="scientific">Rhododendron griersonianum</name>
    <dbReference type="NCBI Taxonomy" id="479676"/>
    <lineage>
        <taxon>Eukaryota</taxon>
        <taxon>Viridiplantae</taxon>
        <taxon>Streptophyta</taxon>
        <taxon>Embryophyta</taxon>
        <taxon>Tracheophyta</taxon>
        <taxon>Spermatophyta</taxon>
        <taxon>Magnoliopsida</taxon>
        <taxon>eudicotyledons</taxon>
        <taxon>Gunneridae</taxon>
        <taxon>Pentapetalae</taxon>
        <taxon>asterids</taxon>
        <taxon>Ericales</taxon>
        <taxon>Ericaceae</taxon>
        <taxon>Ericoideae</taxon>
        <taxon>Rhodoreae</taxon>
        <taxon>Rhododendron</taxon>
    </lineage>
</organism>
<evidence type="ECO:0000256" key="2">
    <source>
        <dbReference type="ARBA" id="ARBA00022723"/>
    </source>
</evidence>
<accession>A0AAV6HVP1</accession>
<dbReference type="InterPro" id="IPR050295">
    <property type="entry name" value="Plant_2OG-oxidoreductases"/>
</dbReference>
<dbReference type="EMBL" id="JACTNZ010000013">
    <property type="protein sequence ID" value="KAG5517112.1"/>
    <property type="molecule type" value="Genomic_DNA"/>
</dbReference>
<dbReference type="InterPro" id="IPR026992">
    <property type="entry name" value="DIOX_N"/>
</dbReference>
<evidence type="ECO:0000256" key="1">
    <source>
        <dbReference type="ARBA" id="ARBA00008056"/>
    </source>
</evidence>
<comment type="similarity">
    <text evidence="1 4">Belongs to the iron/ascorbate-dependent oxidoreductase family.</text>
</comment>
<keyword evidence="3 4" id="KW-0408">Iron</keyword>
<evidence type="ECO:0000256" key="4">
    <source>
        <dbReference type="RuleBase" id="RU003682"/>
    </source>
</evidence>
<reference evidence="6 7" key="1">
    <citation type="submission" date="2020-08" db="EMBL/GenBank/DDBJ databases">
        <title>Plant Genome Project.</title>
        <authorList>
            <person name="Zhang R.-G."/>
        </authorList>
    </citation>
    <scope>NUCLEOTIDE SEQUENCE [LARGE SCALE GENOMIC DNA]</scope>
    <source>
        <strain evidence="6">WSP0</strain>
        <tissue evidence="6">Leaf</tissue>
    </source>
</reference>
<comment type="caution">
    <text evidence="6">The sequence shown here is derived from an EMBL/GenBank/DDBJ whole genome shotgun (WGS) entry which is preliminary data.</text>
</comment>
<keyword evidence="4" id="KW-0560">Oxidoreductase</keyword>
<sequence length="275" mass="30986">MESPKALGLGSSLMSVQELAKEPMFAIPQPYIRSEEEPSIPSHGSDSPQTIPVIDMNRLVFGQTDLEVENLHFACKEWGFFQLVNHGVESSVVEKLRNEIQEFYKLPLEEKMIYKCKEGDAEGYGQTILKNENQTVDWEDRFYMITNPVHRRKAHLIPELPSSLREALESYICELQKLGMPLLGMIGKALNIGKGEMEELFEDGLQSVRMTYYPPCPQPEKVMGRKAHTDAAGITIILQINGVQGLQVKRDGSWIPVNVLPDAFVVNVGDVLEVR</sequence>
<evidence type="ECO:0000259" key="5">
    <source>
        <dbReference type="PROSITE" id="PS51471"/>
    </source>
</evidence>
<evidence type="ECO:0000313" key="7">
    <source>
        <dbReference type="Proteomes" id="UP000823749"/>
    </source>
</evidence>
<proteinExistence type="inferred from homology"/>
<keyword evidence="7" id="KW-1185">Reference proteome</keyword>
<keyword evidence="2 4" id="KW-0479">Metal-binding</keyword>
<protein>
    <recommendedName>
        <fullName evidence="5">Fe2OG dioxygenase domain-containing protein</fullName>
    </recommendedName>
</protein>
<dbReference type="Pfam" id="PF14226">
    <property type="entry name" value="DIOX_N"/>
    <property type="match status" value="1"/>
</dbReference>
<dbReference type="PROSITE" id="PS51471">
    <property type="entry name" value="FE2OG_OXY"/>
    <property type="match status" value="1"/>
</dbReference>
<dbReference type="AlphaFoldDB" id="A0AAV6HVP1"/>
<dbReference type="Gene3D" id="2.60.120.330">
    <property type="entry name" value="B-lactam Antibiotic, Isopenicillin N Synthase, Chain"/>
    <property type="match status" value="1"/>
</dbReference>
<dbReference type="InterPro" id="IPR005123">
    <property type="entry name" value="Oxoglu/Fe-dep_dioxygenase_dom"/>
</dbReference>
<evidence type="ECO:0000313" key="6">
    <source>
        <dbReference type="EMBL" id="KAG5517112.1"/>
    </source>
</evidence>
<dbReference type="InterPro" id="IPR044861">
    <property type="entry name" value="IPNS-like_FE2OG_OXY"/>
</dbReference>
<dbReference type="GO" id="GO:0016705">
    <property type="term" value="F:oxidoreductase activity, acting on paired donors, with incorporation or reduction of molecular oxygen"/>
    <property type="evidence" value="ECO:0007669"/>
    <property type="project" value="UniProtKB-ARBA"/>
</dbReference>
<evidence type="ECO:0000256" key="3">
    <source>
        <dbReference type="ARBA" id="ARBA00023004"/>
    </source>
</evidence>
<dbReference type="PANTHER" id="PTHR47991">
    <property type="entry name" value="OXOGLUTARATE/IRON-DEPENDENT DIOXYGENASE"/>
    <property type="match status" value="1"/>
</dbReference>